<keyword evidence="4" id="KW-1185">Reference proteome</keyword>
<keyword evidence="2" id="KW-0472">Membrane</keyword>
<reference evidence="3" key="1">
    <citation type="submission" date="2023-03" db="EMBL/GenBank/DDBJ databases">
        <title>Massive genome expansion in bonnet fungi (Mycena s.s.) driven by repeated elements and novel gene families across ecological guilds.</title>
        <authorList>
            <consortium name="Lawrence Berkeley National Laboratory"/>
            <person name="Harder C.B."/>
            <person name="Miyauchi S."/>
            <person name="Viragh M."/>
            <person name="Kuo A."/>
            <person name="Thoen E."/>
            <person name="Andreopoulos B."/>
            <person name="Lu D."/>
            <person name="Skrede I."/>
            <person name="Drula E."/>
            <person name="Henrissat B."/>
            <person name="Morin E."/>
            <person name="Kohler A."/>
            <person name="Barry K."/>
            <person name="LaButti K."/>
            <person name="Morin E."/>
            <person name="Salamov A."/>
            <person name="Lipzen A."/>
            <person name="Mereny Z."/>
            <person name="Hegedus B."/>
            <person name="Baldrian P."/>
            <person name="Stursova M."/>
            <person name="Weitz H."/>
            <person name="Taylor A."/>
            <person name="Grigoriev I.V."/>
            <person name="Nagy L.G."/>
            <person name="Martin F."/>
            <person name="Kauserud H."/>
        </authorList>
    </citation>
    <scope>NUCLEOTIDE SEQUENCE</scope>
    <source>
        <strain evidence="3">CBHHK188m</strain>
    </source>
</reference>
<dbReference type="Gene3D" id="3.10.129.10">
    <property type="entry name" value="Hotdog Thioesterase"/>
    <property type="match status" value="1"/>
</dbReference>
<organism evidence="3 4">
    <name type="scientific">Mycena maculata</name>
    <dbReference type="NCBI Taxonomy" id="230809"/>
    <lineage>
        <taxon>Eukaryota</taxon>
        <taxon>Fungi</taxon>
        <taxon>Dikarya</taxon>
        <taxon>Basidiomycota</taxon>
        <taxon>Agaricomycotina</taxon>
        <taxon>Agaricomycetes</taxon>
        <taxon>Agaricomycetidae</taxon>
        <taxon>Agaricales</taxon>
        <taxon>Marasmiineae</taxon>
        <taxon>Mycenaceae</taxon>
        <taxon>Mycena</taxon>
    </lineage>
</organism>
<keyword evidence="2" id="KW-0812">Transmembrane</keyword>
<evidence type="ECO:0000256" key="2">
    <source>
        <dbReference type="SAM" id="Phobius"/>
    </source>
</evidence>
<dbReference type="InterPro" id="IPR051490">
    <property type="entry name" value="THEM6_lcsJ_thioesterase"/>
</dbReference>
<dbReference type="AlphaFoldDB" id="A0AAD7HL39"/>
<dbReference type="Proteomes" id="UP001215280">
    <property type="component" value="Unassembled WGS sequence"/>
</dbReference>
<feature type="transmembrane region" description="Helical" evidence="2">
    <location>
        <begin position="32"/>
        <end position="54"/>
    </location>
</feature>
<dbReference type="CDD" id="cd00586">
    <property type="entry name" value="4HBT"/>
    <property type="match status" value="1"/>
</dbReference>
<sequence length="332" mass="36943">MMRSSTGIPKALVGWVLQSARTIPSRTRWTGALVYSYSSGLFLRALVLLLLVNFRSFPLFWHFRVIRHLAWWNFRRLISPNQHKYIKATSPIGKNPFEVVIILNEWAGPDDCDFLGHLSNSAYAKILDEARMKLCIENLRPFMMAGGWMPLAGADYAYVAEIPILSRYQIRTRVAGFDNKWVYVHSEFITTPGGPKNAPPGTVTATTKCLSSSTLSHSTRPATQRLKVREDGTVLHCIAISRYCFKMGSLTVPPAVALGTCGFGTGAANWARSAGLQQAGKLRNFLRGGWRDHNLDLSDFEEARVAGMEWCNKLVDGISGATWRPSSQVADC</sequence>
<accession>A0AAD7HL39</accession>
<evidence type="ECO:0000313" key="4">
    <source>
        <dbReference type="Proteomes" id="UP001215280"/>
    </source>
</evidence>
<dbReference type="SUPFAM" id="SSF54637">
    <property type="entry name" value="Thioesterase/thiol ester dehydrase-isomerase"/>
    <property type="match status" value="1"/>
</dbReference>
<keyword evidence="2" id="KW-1133">Transmembrane helix</keyword>
<evidence type="ECO:0000313" key="3">
    <source>
        <dbReference type="EMBL" id="KAJ7723094.1"/>
    </source>
</evidence>
<gene>
    <name evidence="3" type="ORF">DFH07DRAFT_856206</name>
</gene>
<name>A0AAD7HL39_9AGAR</name>
<dbReference type="Pfam" id="PF13279">
    <property type="entry name" value="4HBT_2"/>
    <property type="match status" value="1"/>
</dbReference>
<dbReference type="EMBL" id="JARJLG010000251">
    <property type="protein sequence ID" value="KAJ7723094.1"/>
    <property type="molecule type" value="Genomic_DNA"/>
</dbReference>
<comment type="caution">
    <text evidence="3">The sequence shown here is derived from an EMBL/GenBank/DDBJ whole genome shotgun (WGS) entry which is preliminary data.</text>
</comment>
<dbReference type="PANTHER" id="PTHR12475">
    <property type="match status" value="1"/>
</dbReference>
<comment type="similarity">
    <text evidence="1">Belongs to the lcsJ thioesterase family.</text>
</comment>
<dbReference type="InterPro" id="IPR029069">
    <property type="entry name" value="HotDog_dom_sf"/>
</dbReference>
<evidence type="ECO:0000256" key="1">
    <source>
        <dbReference type="ARBA" id="ARBA00038476"/>
    </source>
</evidence>
<dbReference type="PANTHER" id="PTHR12475:SF4">
    <property type="entry name" value="PROTEIN THEM6"/>
    <property type="match status" value="1"/>
</dbReference>
<proteinExistence type="inferred from homology"/>
<protein>
    <submittedName>
        <fullName evidence="3">Uncharacterized protein</fullName>
    </submittedName>
</protein>